<feature type="transmembrane region" description="Helical" evidence="1">
    <location>
        <begin position="284"/>
        <end position="305"/>
    </location>
</feature>
<keyword evidence="1" id="KW-1133">Transmembrane helix</keyword>
<feature type="transmembrane region" description="Helical" evidence="1">
    <location>
        <begin position="336"/>
        <end position="359"/>
    </location>
</feature>
<comment type="caution">
    <text evidence="3">The sequence shown here is derived from an EMBL/GenBank/DDBJ whole genome shotgun (WGS) entry which is preliminary data.</text>
</comment>
<dbReference type="PANTHER" id="PTHR48090">
    <property type="entry name" value="UNDECAPRENYL-PHOSPHATE 4-DEOXY-4-FORMAMIDO-L-ARABINOSE TRANSFERASE-RELATED"/>
    <property type="match status" value="1"/>
</dbReference>
<dbReference type="Proteomes" id="UP000050454">
    <property type="component" value="Unassembled WGS sequence"/>
</dbReference>
<dbReference type="STRING" id="1605367.AFM12_18890"/>
<organism evidence="3 4">
    <name type="scientific">Jiulongibacter sediminis</name>
    <dbReference type="NCBI Taxonomy" id="1605367"/>
    <lineage>
        <taxon>Bacteria</taxon>
        <taxon>Pseudomonadati</taxon>
        <taxon>Bacteroidota</taxon>
        <taxon>Cytophagia</taxon>
        <taxon>Cytophagales</taxon>
        <taxon>Leadbetterellaceae</taxon>
        <taxon>Jiulongibacter</taxon>
    </lineage>
</organism>
<sequence length="400" mass="47055">MWEYVIPAIFGVAILVQCIYLLFVFTALIRHKNKEEEPENFPGVSVVIAAWNELYNLQELLPMLDSQDYLDFEIIVVDDRSSDGTYDYLRTNEGNFKNVQFVHVKALPEHFTAKKYAVTMGIKKATKELVLLTDADCRPNSDQWIRKMALQNSDGADVVLGFSPYYKYPGVLNAFIRYETLQTAIQYLSFAKSGFPFMGVGRNLMYKRENFWKVNGFTTHLGLLSGDDDLLVNAMANRQNTGISTDPDTYMYSEPKLTYKDWVTQKRRHLSVGKRYKFRDKLTIGLLWFSFIFSWLFVVPAFFAGPEWFILPEWLKVTNEWLEPYGFEQYTPYSNWMRVITGVFLGWQFLRWLILYLCNKKLSFTVNSWKLPYLDFLYLWYLLIFGIVTVFSNPKKIKWR</sequence>
<protein>
    <submittedName>
        <fullName evidence="3">Glycosyl transferase family 2</fullName>
    </submittedName>
</protein>
<dbReference type="InterPro" id="IPR029044">
    <property type="entry name" value="Nucleotide-diphossugar_trans"/>
</dbReference>
<keyword evidence="4" id="KW-1185">Reference proteome</keyword>
<keyword evidence="1" id="KW-0812">Transmembrane</keyword>
<keyword evidence="3" id="KW-0808">Transferase</keyword>
<keyword evidence="1" id="KW-0472">Membrane</keyword>
<evidence type="ECO:0000313" key="3">
    <source>
        <dbReference type="EMBL" id="KPM46646.1"/>
    </source>
</evidence>
<dbReference type="InterPro" id="IPR001173">
    <property type="entry name" value="Glyco_trans_2-like"/>
</dbReference>
<gene>
    <name evidence="3" type="ORF">AFM12_18890</name>
</gene>
<accession>A0A0P7BR30</accession>
<name>A0A0P7BR30_9BACT</name>
<dbReference type="Pfam" id="PF00535">
    <property type="entry name" value="Glycos_transf_2"/>
    <property type="match status" value="1"/>
</dbReference>
<dbReference type="Gene3D" id="3.90.550.10">
    <property type="entry name" value="Spore Coat Polysaccharide Biosynthesis Protein SpsA, Chain A"/>
    <property type="match status" value="1"/>
</dbReference>
<dbReference type="GO" id="GO:0016740">
    <property type="term" value="F:transferase activity"/>
    <property type="evidence" value="ECO:0007669"/>
    <property type="project" value="UniProtKB-KW"/>
</dbReference>
<dbReference type="InterPro" id="IPR050256">
    <property type="entry name" value="Glycosyltransferase_2"/>
</dbReference>
<evidence type="ECO:0000313" key="4">
    <source>
        <dbReference type="Proteomes" id="UP000050454"/>
    </source>
</evidence>
<dbReference type="EMBL" id="LGTQ01000016">
    <property type="protein sequence ID" value="KPM46646.1"/>
    <property type="molecule type" value="Genomic_DNA"/>
</dbReference>
<dbReference type="AlphaFoldDB" id="A0A0P7BR30"/>
<evidence type="ECO:0000256" key="1">
    <source>
        <dbReference type="SAM" id="Phobius"/>
    </source>
</evidence>
<dbReference type="SUPFAM" id="SSF53448">
    <property type="entry name" value="Nucleotide-diphospho-sugar transferases"/>
    <property type="match status" value="1"/>
</dbReference>
<feature type="domain" description="Glycosyltransferase 2-like" evidence="2">
    <location>
        <begin position="45"/>
        <end position="212"/>
    </location>
</feature>
<feature type="transmembrane region" description="Helical" evidence="1">
    <location>
        <begin position="371"/>
        <end position="391"/>
    </location>
</feature>
<reference evidence="3 4" key="1">
    <citation type="submission" date="2015-07" db="EMBL/GenBank/DDBJ databases">
        <title>The draft genome sequence of Leadbetterella sp. JN14-9.</title>
        <authorList>
            <person name="Liu Y."/>
            <person name="Du J."/>
            <person name="Shao Z."/>
        </authorList>
    </citation>
    <scope>NUCLEOTIDE SEQUENCE [LARGE SCALE GENOMIC DNA]</scope>
    <source>
        <strain evidence="3 4">JN14-9</strain>
    </source>
</reference>
<evidence type="ECO:0000259" key="2">
    <source>
        <dbReference type="Pfam" id="PF00535"/>
    </source>
</evidence>
<proteinExistence type="predicted"/>
<feature type="transmembrane region" description="Helical" evidence="1">
    <location>
        <begin position="6"/>
        <end position="29"/>
    </location>
</feature>